<comment type="caution">
    <text evidence="2">The sequence shown here is derived from an EMBL/GenBank/DDBJ whole genome shotgun (WGS) entry which is preliminary data.</text>
</comment>
<dbReference type="InterPro" id="IPR029068">
    <property type="entry name" value="Glyas_Bleomycin-R_OHBP_Dase"/>
</dbReference>
<organism evidence="2 3">
    <name type="scientific">Mycobacteroides franklinii</name>
    <dbReference type="NCBI Taxonomy" id="948102"/>
    <lineage>
        <taxon>Bacteria</taxon>
        <taxon>Bacillati</taxon>
        <taxon>Actinomycetota</taxon>
        <taxon>Actinomycetes</taxon>
        <taxon>Mycobacteriales</taxon>
        <taxon>Mycobacteriaceae</taxon>
        <taxon>Mycobacteroides</taxon>
    </lineage>
</organism>
<dbReference type="PROSITE" id="PS51819">
    <property type="entry name" value="VOC"/>
    <property type="match status" value="1"/>
</dbReference>
<accession>A0A1S1LGT3</accession>
<evidence type="ECO:0000313" key="2">
    <source>
        <dbReference type="EMBL" id="OHU31257.1"/>
    </source>
</evidence>
<dbReference type="GeneID" id="57166393"/>
<gene>
    <name evidence="2" type="ORF">BKG76_06230</name>
</gene>
<name>A0A1S1LGT3_9MYCO</name>
<dbReference type="EMBL" id="MLIK01000004">
    <property type="protein sequence ID" value="OHU31257.1"/>
    <property type="molecule type" value="Genomic_DNA"/>
</dbReference>
<dbReference type="OrthoDB" id="1645442at2"/>
<dbReference type="Gene3D" id="3.10.180.10">
    <property type="entry name" value="2,3-Dihydroxybiphenyl 1,2-Dioxygenase, domain 1"/>
    <property type="match status" value="1"/>
</dbReference>
<dbReference type="PANTHER" id="PTHR35908:SF1">
    <property type="entry name" value="CONSERVED PROTEIN"/>
    <property type="match status" value="1"/>
</dbReference>
<dbReference type="InterPro" id="IPR037523">
    <property type="entry name" value="VOC_core"/>
</dbReference>
<dbReference type="STRING" id="948102.BKG76_06230"/>
<dbReference type="CDD" id="cd06587">
    <property type="entry name" value="VOC"/>
    <property type="match status" value="1"/>
</dbReference>
<dbReference type="RefSeq" id="WP_070936676.1">
    <property type="nucleotide sequence ID" value="NZ_MLIK01000004.1"/>
</dbReference>
<dbReference type="AlphaFoldDB" id="A0A1S1LGT3"/>
<dbReference type="Proteomes" id="UP000179616">
    <property type="component" value="Unassembled WGS sequence"/>
</dbReference>
<protein>
    <submittedName>
        <fullName evidence="2">Glyoxalase</fullName>
    </submittedName>
</protein>
<dbReference type="InterPro" id="IPR041581">
    <property type="entry name" value="Glyoxalase_6"/>
</dbReference>
<dbReference type="Pfam" id="PF18029">
    <property type="entry name" value="Glyoxalase_6"/>
    <property type="match status" value="1"/>
</dbReference>
<sequence length="125" mass="13519">MSTAVTELLAFTIDCSDASTLARFYAELTGGTVTGEYPEYGYASVAIGSQNINFQGVQNYSPPQWPSQEHPQQFHLDFRVNDLRAAVDQATGLGATVASEQPGGDSYRVMVDPDGHPFCLCPPKE</sequence>
<reference evidence="2 3" key="1">
    <citation type="submission" date="2016-10" db="EMBL/GenBank/DDBJ databases">
        <title>Evaluation of Human, Veterinary and Environmental Mycobacterium chelonae Isolates by Core Genome Phylogenomic Analysis, Targeted Gene Comparison, and Anti-microbial Susceptibility Patterns: A Tale of Mistaken Identities.</title>
        <authorList>
            <person name="Fogelson S.B."/>
            <person name="Camus A.C."/>
            <person name="Lorenz W."/>
            <person name="Vasireddy R."/>
            <person name="Vasireddy S."/>
            <person name="Smith T."/>
            <person name="Brown-Elliott B.A."/>
            <person name="Wallace R.J.Jr."/>
            <person name="Hasan N.A."/>
            <person name="Reischl U."/>
            <person name="Sanchez S."/>
        </authorList>
    </citation>
    <scope>NUCLEOTIDE SEQUENCE [LARGE SCALE GENOMIC DNA]</scope>
    <source>
        <strain evidence="2 3">1559</strain>
    </source>
</reference>
<evidence type="ECO:0000259" key="1">
    <source>
        <dbReference type="PROSITE" id="PS51819"/>
    </source>
</evidence>
<dbReference type="PANTHER" id="PTHR35908">
    <property type="entry name" value="HYPOTHETICAL FUSION PROTEIN"/>
    <property type="match status" value="1"/>
</dbReference>
<feature type="domain" description="VOC" evidence="1">
    <location>
        <begin position="7"/>
        <end position="123"/>
    </location>
</feature>
<evidence type="ECO:0000313" key="3">
    <source>
        <dbReference type="Proteomes" id="UP000179616"/>
    </source>
</evidence>
<proteinExistence type="predicted"/>
<dbReference type="SUPFAM" id="SSF54593">
    <property type="entry name" value="Glyoxalase/Bleomycin resistance protein/Dihydroxybiphenyl dioxygenase"/>
    <property type="match status" value="1"/>
</dbReference>